<dbReference type="CDD" id="cd00502">
    <property type="entry name" value="DHQase_I"/>
    <property type="match status" value="1"/>
</dbReference>
<dbReference type="SUPFAM" id="SSF51569">
    <property type="entry name" value="Aldolase"/>
    <property type="match status" value="1"/>
</dbReference>
<evidence type="ECO:0008006" key="6">
    <source>
        <dbReference type="Google" id="ProtNLM"/>
    </source>
</evidence>
<dbReference type="Gene3D" id="3.20.20.70">
    <property type="entry name" value="Aldolase class I"/>
    <property type="match status" value="1"/>
</dbReference>
<dbReference type="SUPFAM" id="SSF51735">
    <property type="entry name" value="NAD(P)-binding Rossmann-fold domains"/>
    <property type="match status" value="1"/>
</dbReference>
<dbReference type="Proteomes" id="UP000541444">
    <property type="component" value="Unassembled WGS sequence"/>
</dbReference>
<dbReference type="GO" id="GO:0003855">
    <property type="term" value="F:3-dehydroquinate dehydratase activity"/>
    <property type="evidence" value="ECO:0007669"/>
    <property type="project" value="InterPro"/>
</dbReference>
<dbReference type="InterPro" id="IPR041121">
    <property type="entry name" value="SDH_C"/>
</dbReference>
<accession>A0A7J7PBV7</accession>
<dbReference type="GO" id="GO:0019632">
    <property type="term" value="P:shikimate metabolic process"/>
    <property type="evidence" value="ECO:0007669"/>
    <property type="project" value="TreeGrafter"/>
</dbReference>
<dbReference type="FunFam" id="3.40.50.720:FF:000172">
    <property type="entry name" value="Bifunctional 3-dehydroquinate dehydratase/shikimate dehydrogenase, chloroplastic"/>
    <property type="match status" value="1"/>
</dbReference>
<dbReference type="InterPro" id="IPR022893">
    <property type="entry name" value="Shikimate_DH_fam"/>
</dbReference>
<evidence type="ECO:0000313" key="5">
    <source>
        <dbReference type="Proteomes" id="UP000541444"/>
    </source>
</evidence>
<feature type="domain" description="SDH C-terminal" evidence="3">
    <location>
        <begin position="482"/>
        <end position="509"/>
    </location>
</feature>
<protein>
    <recommendedName>
        <fullName evidence="6">Shikimate dehydrogenase</fullName>
    </recommendedName>
</protein>
<dbReference type="InterPro" id="IPR036291">
    <property type="entry name" value="NAD(P)-bd_dom_sf"/>
</dbReference>
<dbReference type="NCBIfam" id="TIGR01093">
    <property type="entry name" value="aroD"/>
    <property type="match status" value="1"/>
</dbReference>
<proteinExistence type="inferred from homology"/>
<sequence>MERRNSTLICAPLMGTTVDAMLIEMLKAKDIDADIVEIRLDYLNHFNPREDLTKLIKGCPLPTLITFRPKWEGGQYEGDENTRLNALRVAIELGADYVDIELQVAHEFINSIHGKKPENCKVIVSSHNYQSTPTVNDIGDLVTRIQATGADIVKIATTALDITDVARMFQITVHSQVPVIGLVMTEKGLISRLLCPKFSGYLTFGTLEAGIVSAPGQPTIRDLLDVYNLRHIGSDTKVFGLIGKPVNHSKGPLLYNRAFKSVGFDGVYVPLLVDDIAKFFSTYASPDFAGFSCTIPHKEAALKCCDEVDPIAKSIGAVNLIIRRPTDGKLLGYNTDYVGAITAIEDGLKGSSNISDSTGSPLAGKRFVVIGAGGAGKALAYGAKAKGARVVIANRTYDRARELADLVGGEALSLAELDGFHPEEGMILANTTSIGMQPKVEETPVPKHALGSYSLVFDAVYTPKITRLLRESQETGAIIVTGLEMFIGQAYEQFERFTGMPAPKELFKEIMSIY</sequence>
<dbReference type="Gene3D" id="3.40.50.720">
    <property type="entry name" value="NAD(P)-binding Rossmann-like Domain"/>
    <property type="match status" value="1"/>
</dbReference>
<dbReference type="FunFam" id="3.20.20.70:FF:000142">
    <property type="entry name" value="bifunctional 3-dehydroquinate dehydratase/shikimate dehydrogenase, chloroplastic"/>
    <property type="match status" value="1"/>
</dbReference>
<dbReference type="Gene3D" id="3.40.50.10860">
    <property type="entry name" value="Leucine Dehydrogenase, chain A, domain 1"/>
    <property type="match status" value="1"/>
</dbReference>
<evidence type="ECO:0000313" key="4">
    <source>
        <dbReference type="EMBL" id="KAF6176614.1"/>
    </source>
</evidence>
<feature type="domain" description="Quinate/shikimate 5-dehydrogenase/glutamyl-tRNA reductase" evidence="1">
    <location>
        <begin position="360"/>
        <end position="432"/>
    </location>
</feature>
<dbReference type="CDD" id="cd01065">
    <property type="entry name" value="NAD_bind_Shikimate_DH"/>
    <property type="match status" value="1"/>
</dbReference>
<dbReference type="InterPro" id="IPR013708">
    <property type="entry name" value="Shikimate_DH-bd_N"/>
</dbReference>
<dbReference type="Pfam" id="PF01487">
    <property type="entry name" value="DHquinase_I"/>
    <property type="match status" value="1"/>
</dbReference>
<dbReference type="Pfam" id="PF01488">
    <property type="entry name" value="Shikimate_DH"/>
    <property type="match status" value="1"/>
</dbReference>
<evidence type="ECO:0000259" key="2">
    <source>
        <dbReference type="Pfam" id="PF08501"/>
    </source>
</evidence>
<reference evidence="4 5" key="1">
    <citation type="journal article" date="2020" name="IScience">
        <title>Genome Sequencing of the Endangered Kingdonia uniflora (Circaeasteraceae, Ranunculales) Reveals Potential Mechanisms of Evolutionary Specialization.</title>
        <authorList>
            <person name="Sun Y."/>
            <person name="Deng T."/>
            <person name="Zhang A."/>
            <person name="Moore M.J."/>
            <person name="Landis J.B."/>
            <person name="Lin N."/>
            <person name="Zhang H."/>
            <person name="Zhang X."/>
            <person name="Huang J."/>
            <person name="Zhang X."/>
            <person name="Sun H."/>
            <person name="Wang H."/>
        </authorList>
    </citation>
    <scope>NUCLEOTIDE SEQUENCE [LARGE SCALE GENOMIC DNA]</scope>
    <source>
        <strain evidence="4">TB1705</strain>
        <tissue evidence="4">Leaf</tissue>
    </source>
</reference>
<dbReference type="InterPro" id="IPR006151">
    <property type="entry name" value="Shikm_DH/Glu-tRNA_Rdtase"/>
</dbReference>
<dbReference type="InterPro" id="IPR046346">
    <property type="entry name" value="Aminoacid_DH-like_N_sf"/>
</dbReference>
<dbReference type="GO" id="GO:0004764">
    <property type="term" value="F:shikimate 3-dehydrogenase (NADP+) activity"/>
    <property type="evidence" value="ECO:0007669"/>
    <property type="project" value="InterPro"/>
</dbReference>
<dbReference type="SUPFAM" id="SSF53223">
    <property type="entry name" value="Aminoacid dehydrogenase-like, N-terminal domain"/>
    <property type="match status" value="1"/>
</dbReference>
<dbReference type="AlphaFoldDB" id="A0A7J7PBV7"/>
<dbReference type="GO" id="GO:0009423">
    <property type="term" value="P:chorismate biosynthetic process"/>
    <property type="evidence" value="ECO:0007669"/>
    <property type="project" value="UniProtKB-UniPathway"/>
</dbReference>
<dbReference type="InterPro" id="IPR001381">
    <property type="entry name" value="DHquinase_I"/>
</dbReference>
<dbReference type="Pfam" id="PF08501">
    <property type="entry name" value="Shikimate_dh_N"/>
    <property type="match status" value="1"/>
</dbReference>
<dbReference type="EMBL" id="JACGCM010000067">
    <property type="protein sequence ID" value="KAF6176614.1"/>
    <property type="molecule type" value="Genomic_DNA"/>
</dbReference>
<dbReference type="PANTHER" id="PTHR21089:SF1">
    <property type="entry name" value="BIFUNCTIONAL 3-DEHYDROQUINATE DEHYDRATASE_SHIKIMATE DEHYDROGENASE, CHLOROPLASTIC"/>
    <property type="match status" value="1"/>
</dbReference>
<evidence type="ECO:0000259" key="3">
    <source>
        <dbReference type="Pfam" id="PF18317"/>
    </source>
</evidence>
<name>A0A7J7PBV7_9MAGN</name>
<dbReference type="PANTHER" id="PTHR21089">
    <property type="entry name" value="SHIKIMATE DEHYDROGENASE"/>
    <property type="match status" value="1"/>
</dbReference>
<dbReference type="Pfam" id="PF18317">
    <property type="entry name" value="SDH_C"/>
    <property type="match status" value="1"/>
</dbReference>
<dbReference type="HAMAP" id="MF_00214">
    <property type="entry name" value="AroD"/>
    <property type="match status" value="1"/>
</dbReference>
<dbReference type="FunFam" id="3.40.50.10860:FF:000009">
    <property type="entry name" value="Bifunctional 3-dehydroquinate dehydratase/shikimate dehydrogenase, chloroplastic"/>
    <property type="match status" value="1"/>
</dbReference>
<gene>
    <name evidence="4" type="ORF">GIB67_034476</name>
</gene>
<dbReference type="UniPathway" id="UPA00053">
    <property type="reaction ID" value="UER00087"/>
</dbReference>
<comment type="caution">
    <text evidence="4">The sequence shown here is derived from an EMBL/GenBank/DDBJ whole genome shotgun (WGS) entry which is preliminary data.</text>
</comment>
<feature type="domain" description="Shikimate dehydrogenase substrate binding N-terminal" evidence="2">
    <location>
        <begin position="241"/>
        <end position="321"/>
    </location>
</feature>
<keyword evidence="5" id="KW-1185">Reference proteome</keyword>
<dbReference type="InterPro" id="IPR013785">
    <property type="entry name" value="Aldolase_TIM"/>
</dbReference>
<organism evidence="4 5">
    <name type="scientific">Kingdonia uniflora</name>
    <dbReference type="NCBI Taxonomy" id="39325"/>
    <lineage>
        <taxon>Eukaryota</taxon>
        <taxon>Viridiplantae</taxon>
        <taxon>Streptophyta</taxon>
        <taxon>Embryophyta</taxon>
        <taxon>Tracheophyta</taxon>
        <taxon>Spermatophyta</taxon>
        <taxon>Magnoliopsida</taxon>
        <taxon>Ranunculales</taxon>
        <taxon>Circaeasteraceae</taxon>
        <taxon>Kingdonia</taxon>
    </lineage>
</organism>
<evidence type="ECO:0000259" key="1">
    <source>
        <dbReference type="Pfam" id="PF01488"/>
    </source>
</evidence>
<dbReference type="OrthoDB" id="204377at2759"/>
<dbReference type="HAMAP" id="MF_00222">
    <property type="entry name" value="Shikimate_DH_AroE"/>
    <property type="match status" value="1"/>
</dbReference>